<gene>
    <name evidence="2" type="ORF">KFL_003550080</name>
</gene>
<dbReference type="EMBL" id="DF237304">
    <property type="protein sequence ID" value="GAQ87469.1"/>
    <property type="molecule type" value="Genomic_DNA"/>
</dbReference>
<sequence length="133" mass="14082">MAPHSSLLAGSSQFVALSCFLLREGSVRRKLESRRVGCTGSRAQLGADVSTPTSVRRDTTPAIGPGKSEREEDRNSQPAEEQRLVPAGDGDDPEAVGAISLCLDAIGTMDIDEMEECLAMADSLSERKSKASS</sequence>
<evidence type="ECO:0000313" key="2">
    <source>
        <dbReference type="EMBL" id="GAQ87469.1"/>
    </source>
</evidence>
<reference evidence="2 3" key="1">
    <citation type="journal article" date="2014" name="Nat. Commun.">
        <title>Klebsormidium flaccidum genome reveals primary factors for plant terrestrial adaptation.</title>
        <authorList>
            <person name="Hori K."/>
            <person name="Maruyama F."/>
            <person name="Fujisawa T."/>
            <person name="Togashi T."/>
            <person name="Yamamoto N."/>
            <person name="Seo M."/>
            <person name="Sato S."/>
            <person name="Yamada T."/>
            <person name="Mori H."/>
            <person name="Tajima N."/>
            <person name="Moriyama T."/>
            <person name="Ikeuchi M."/>
            <person name="Watanabe M."/>
            <person name="Wada H."/>
            <person name="Kobayashi K."/>
            <person name="Saito M."/>
            <person name="Masuda T."/>
            <person name="Sasaki-Sekimoto Y."/>
            <person name="Mashiguchi K."/>
            <person name="Awai K."/>
            <person name="Shimojima M."/>
            <person name="Masuda S."/>
            <person name="Iwai M."/>
            <person name="Nobusawa T."/>
            <person name="Narise T."/>
            <person name="Kondo S."/>
            <person name="Saito H."/>
            <person name="Sato R."/>
            <person name="Murakawa M."/>
            <person name="Ihara Y."/>
            <person name="Oshima-Yamada Y."/>
            <person name="Ohtaka K."/>
            <person name="Satoh M."/>
            <person name="Sonobe K."/>
            <person name="Ishii M."/>
            <person name="Ohtani R."/>
            <person name="Kanamori-Sato M."/>
            <person name="Honoki R."/>
            <person name="Miyazaki D."/>
            <person name="Mochizuki H."/>
            <person name="Umetsu J."/>
            <person name="Higashi K."/>
            <person name="Shibata D."/>
            <person name="Kamiya Y."/>
            <person name="Sato N."/>
            <person name="Nakamura Y."/>
            <person name="Tabata S."/>
            <person name="Ida S."/>
            <person name="Kurokawa K."/>
            <person name="Ohta H."/>
        </authorList>
    </citation>
    <scope>NUCLEOTIDE SEQUENCE [LARGE SCALE GENOMIC DNA]</scope>
    <source>
        <strain evidence="2 3">NIES-2285</strain>
    </source>
</reference>
<organism evidence="2 3">
    <name type="scientific">Klebsormidium nitens</name>
    <name type="common">Green alga</name>
    <name type="synonym">Ulothrix nitens</name>
    <dbReference type="NCBI Taxonomy" id="105231"/>
    <lineage>
        <taxon>Eukaryota</taxon>
        <taxon>Viridiplantae</taxon>
        <taxon>Streptophyta</taxon>
        <taxon>Klebsormidiophyceae</taxon>
        <taxon>Klebsormidiales</taxon>
        <taxon>Klebsormidiaceae</taxon>
        <taxon>Klebsormidium</taxon>
    </lineage>
</organism>
<evidence type="ECO:0000256" key="1">
    <source>
        <dbReference type="SAM" id="MobiDB-lite"/>
    </source>
</evidence>
<name>A0A1Y1IDF5_KLENI</name>
<feature type="region of interest" description="Disordered" evidence="1">
    <location>
        <begin position="33"/>
        <end position="94"/>
    </location>
</feature>
<proteinExistence type="predicted"/>
<dbReference type="Proteomes" id="UP000054558">
    <property type="component" value="Unassembled WGS sequence"/>
</dbReference>
<feature type="compositionally biased region" description="Basic and acidic residues" evidence="1">
    <location>
        <begin position="67"/>
        <end position="83"/>
    </location>
</feature>
<dbReference type="AlphaFoldDB" id="A0A1Y1IDF5"/>
<protein>
    <submittedName>
        <fullName evidence="2">Uncharacterized protein</fullName>
    </submittedName>
</protein>
<evidence type="ECO:0000313" key="3">
    <source>
        <dbReference type="Proteomes" id="UP000054558"/>
    </source>
</evidence>
<accession>A0A1Y1IDF5</accession>
<keyword evidence="3" id="KW-1185">Reference proteome</keyword>